<dbReference type="InterPro" id="IPR004101">
    <property type="entry name" value="Mur_ligase_C"/>
</dbReference>
<name>A0ABV2KTP8_9BACI</name>
<dbReference type="Pfam" id="PF02875">
    <property type="entry name" value="Mur_ligase_C"/>
    <property type="match status" value="1"/>
</dbReference>
<dbReference type="SUPFAM" id="SSF51984">
    <property type="entry name" value="MurCD N-terminal domain"/>
    <property type="match status" value="1"/>
</dbReference>
<dbReference type="PANTHER" id="PTHR43692">
    <property type="entry name" value="UDP-N-ACETYLMURAMOYLALANINE--D-GLUTAMATE LIGASE"/>
    <property type="match status" value="1"/>
</dbReference>
<dbReference type="SUPFAM" id="SSF53623">
    <property type="entry name" value="MurD-like peptide ligases, catalytic domain"/>
    <property type="match status" value="1"/>
</dbReference>
<comment type="caution">
    <text evidence="23">The sequence shown here is derived from an EMBL/GenBank/DDBJ whole genome shotgun (WGS) entry which is preliminary data.</text>
</comment>
<proteinExistence type="inferred from homology"/>
<keyword evidence="7 19" id="KW-0963">Cytoplasm</keyword>
<comment type="subcellular location">
    <subcellularLocation>
        <location evidence="2 19 20">Cytoplasm</location>
    </subcellularLocation>
</comment>
<comment type="catalytic activity">
    <reaction evidence="18 19 20">
        <text>UDP-N-acetyl-alpha-D-muramoyl-L-alanine + D-glutamate + ATP = UDP-N-acetyl-alpha-D-muramoyl-L-alanyl-D-glutamate + ADP + phosphate + H(+)</text>
        <dbReference type="Rhea" id="RHEA:16429"/>
        <dbReference type="ChEBI" id="CHEBI:15378"/>
        <dbReference type="ChEBI" id="CHEBI:29986"/>
        <dbReference type="ChEBI" id="CHEBI:30616"/>
        <dbReference type="ChEBI" id="CHEBI:43474"/>
        <dbReference type="ChEBI" id="CHEBI:83898"/>
        <dbReference type="ChEBI" id="CHEBI:83900"/>
        <dbReference type="ChEBI" id="CHEBI:456216"/>
        <dbReference type="EC" id="6.3.2.9"/>
    </reaction>
</comment>
<evidence type="ECO:0000313" key="24">
    <source>
        <dbReference type="Proteomes" id="UP001549167"/>
    </source>
</evidence>
<evidence type="ECO:0000256" key="11">
    <source>
        <dbReference type="ARBA" id="ARBA00022840"/>
    </source>
</evidence>
<protein>
    <recommendedName>
        <fullName evidence="6 19">UDP-N-acetylmuramoylalanine--D-glutamate ligase</fullName>
        <ecNumber evidence="5 19">6.3.2.9</ecNumber>
    </recommendedName>
    <alternativeName>
        <fullName evidence="17 19">D-glutamic acid-adding enzyme</fullName>
    </alternativeName>
    <alternativeName>
        <fullName evidence="16 19">UDP-N-acetylmuramoyl-L-alanyl-D-glutamate synthetase</fullName>
    </alternativeName>
</protein>
<sequence>MKTLTNFPYQHVLVLGLAKSGQAAAQLLHDSDVSFVINDNKAFEENETAQHFHNLGVETVTGGHPLSVLDGVDLVVKNPGIPHHHVIIAEAELRGIPVVTEVELAYLLIDGPLVAITGTNGKTTTTTLIHQLLDEAGLNPLLAGNIGEVASNVVRQQTSGQPVVMELSSFQLKAIHQFKPDIAVLLNITEAHLDYHQTRADYVRSKLRMLERQTDDDVVVYNSDDDTIVSHLDKAKAQQVGFSVKRRLDHGVSNDGQHLFVEGDSLMAREDVAIPGDHNLENVLAAVAVVRQFGVSFDVIRRVLTTFVGVKHRLQFVKNVSDRLFYNDSKATNILATSKAIQSFTRPVILIAGGLDRGVEFDSLIDQFTNVKHCVAFGESADKIVEAAQRHQFDAVTTYENLQEATEAAYQYSEPGDVVLLSPACASWDQFDSFEDRGHIFIDVMHKL</sequence>
<evidence type="ECO:0000256" key="18">
    <source>
        <dbReference type="ARBA" id="ARBA00047632"/>
    </source>
</evidence>
<keyword evidence="13 19" id="KW-0573">Peptidoglycan synthesis</keyword>
<dbReference type="Pfam" id="PF08245">
    <property type="entry name" value="Mur_ligase_M"/>
    <property type="match status" value="1"/>
</dbReference>
<dbReference type="SUPFAM" id="SSF53244">
    <property type="entry name" value="MurD-like peptide ligases, peptide-binding domain"/>
    <property type="match status" value="1"/>
</dbReference>
<keyword evidence="8 19" id="KW-0436">Ligase</keyword>
<evidence type="ECO:0000259" key="21">
    <source>
        <dbReference type="Pfam" id="PF02875"/>
    </source>
</evidence>
<dbReference type="RefSeq" id="WP_354218429.1">
    <property type="nucleotide sequence ID" value="NZ_JBEPMX010000001.1"/>
</dbReference>
<dbReference type="Gene3D" id="3.90.190.20">
    <property type="entry name" value="Mur ligase, C-terminal domain"/>
    <property type="match status" value="1"/>
</dbReference>
<dbReference type="InterPro" id="IPR013221">
    <property type="entry name" value="Mur_ligase_cen"/>
</dbReference>
<evidence type="ECO:0000256" key="2">
    <source>
        <dbReference type="ARBA" id="ARBA00004496"/>
    </source>
</evidence>
<dbReference type="GO" id="GO:0008764">
    <property type="term" value="F:UDP-N-acetylmuramoylalanine-D-glutamate ligase activity"/>
    <property type="evidence" value="ECO:0007669"/>
    <property type="project" value="UniProtKB-EC"/>
</dbReference>
<dbReference type="Proteomes" id="UP001549167">
    <property type="component" value="Unassembled WGS sequence"/>
</dbReference>
<dbReference type="Gene3D" id="3.40.1190.10">
    <property type="entry name" value="Mur-like, catalytic domain"/>
    <property type="match status" value="1"/>
</dbReference>
<dbReference type="Gene3D" id="3.40.50.720">
    <property type="entry name" value="NAD(P)-binding Rossmann-like Domain"/>
    <property type="match status" value="1"/>
</dbReference>
<evidence type="ECO:0000256" key="9">
    <source>
        <dbReference type="ARBA" id="ARBA00022618"/>
    </source>
</evidence>
<dbReference type="Pfam" id="PF21799">
    <property type="entry name" value="MurD-like_N"/>
    <property type="match status" value="1"/>
</dbReference>
<dbReference type="PROSITE" id="PS01011">
    <property type="entry name" value="FOLYLPOLYGLU_SYNT_1"/>
    <property type="match status" value="1"/>
</dbReference>
<reference evidence="23 24" key="1">
    <citation type="submission" date="2024-06" db="EMBL/GenBank/DDBJ databases">
        <title>Genomic Encyclopedia of Type Strains, Phase IV (KMG-IV): sequencing the most valuable type-strain genomes for metagenomic binning, comparative biology and taxonomic classification.</title>
        <authorList>
            <person name="Goeker M."/>
        </authorList>
    </citation>
    <scope>NUCLEOTIDE SEQUENCE [LARGE SCALE GENOMIC DNA]</scope>
    <source>
        <strain evidence="23 24">DSM 23520</strain>
    </source>
</reference>
<evidence type="ECO:0000256" key="3">
    <source>
        <dbReference type="ARBA" id="ARBA00004752"/>
    </source>
</evidence>
<evidence type="ECO:0000256" key="20">
    <source>
        <dbReference type="RuleBase" id="RU003664"/>
    </source>
</evidence>
<dbReference type="InterPro" id="IPR005762">
    <property type="entry name" value="MurD"/>
</dbReference>
<keyword evidence="12 19" id="KW-0133">Cell shape</keyword>
<evidence type="ECO:0000256" key="1">
    <source>
        <dbReference type="ARBA" id="ARBA00002734"/>
    </source>
</evidence>
<feature type="domain" description="Mur ligase central" evidence="22">
    <location>
        <begin position="116"/>
        <end position="290"/>
    </location>
</feature>
<evidence type="ECO:0000256" key="7">
    <source>
        <dbReference type="ARBA" id="ARBA00022490"/>
    </source>
</evidence>
<comment type="function">
    <text evidence="1 19 20">Cell wall formation. Catalyzes the addition of glutamate to the nucleotide precursor UDP-N-acetylmuramoyl-L-alanine (UMA).</text>
</comment>
<accession>A0ABV2KTP8</accession>
<dbReference type="PANTHER" id="PTHR43692:SF1">
    <property type="entry name" value="UDP-N-ACETYLMURAMOYLALANINE--D-GLUTAMATE LIGASE"/>
    <property type="match status" value="1"/>
</dbReference>
<evidence type="ECO:0000256" key="16">
    <source>
        <dbReference type="ARBA" id="ARBA00030398"/>
    </source>
</evidence>
<dbReference type="InterPro" id="IPR018109">
    <property type="entry name" value="Folylpolyglutamate_synth_CS"/>
</dbReference>
<keyword evidence="14 19" id="KW-0131">Cell cycle</keyword>
<gene>
    <name evidence="19" type="primary">murD</name>
    <name evidence="23" type="ORF">ABID56_000129</name>
</gene>
<evidence type="ECO:0000256" key="5">
    <source>
        <dbReference type="ARBA" id="ARBA00012212"/>
    </source>
</evidence>
<dbReference type="InterPro" id="IPR036565">
    <property type="entry name" value="Mur-like_cat_sf"/>
</dbReference>
<evidence type="ECO:0000259" key="22">
    <source>
        <dbReference type="Pfam" id="PF08245"/>
    </source>
</evidence>
<dbReference type="NCBIfam" id="TIGR01087">
    <property type="entry name" value="murD"/>
    <property type="match status" value="1"/>
</dbReference>
<evidence type="ECO:0000256" key="10">
    <source>
        <dbReference type="ARBA" id="ARBA00022741"/>
    </source>
</evidence>
<evidence type="ECO:0000256" key="12">
    <source>
        <dbReference type="ARBA" id="ARBA00022960"/>
    </source>
</evidence>
<dbReference type="EC" id="6.3.2.9" evidence="5 19"/>
<evidence type="ECO:0000256" key="14">
    <source>
        <dbReference type="ARBA" id="ARBA00023306"/>
    </source>
</evidence>
<keyword evidence="10 19" id="KW-0547">Nucleotide-binding</keyword>
<keyword evidence="15 19" id="KW-0961">Cell wall biogenesis/degradation</keyword>
<comment type="similarity">
    <text evidence="4 19">Belongs to the MurCDEF family.</text>
</comment>
<evidence type="ECO:0000256" key="15">
    <source>
        <dbReference type="ARBA" id="ARBA00023316"/>
    </source>
</evidence>
<evidence type="ECO:0000256" key="19">
    <source>
        <dbReference type="HAMAP-Rule" id="MF_00639"/>
    </source>
</evidence>
<evidence type="ECO:0000256" key="4">
    <source>
        <dbReference type="ARBA" id="ARBA00010416"/>
    </source>
</evidence>
<feature type="binding site" evidence="19">
    <location>
        <begin position="118"/>
        <end position="124"/>
    </location>
    <ligand>
        <name>ATP</name>
        <dbReference type="ChEBI" id="CHEBI:30616"/>
    </ligand>
</feature>
<dbReference type="HAMAP" id="MF_00639">
    <property type="entry name" value="MurD"/>
    <property type="match status" value="1"/>
</dbReference>
<evidence type="ECO:0000256" key="6">
    <source>
        <dbReference type="ARBA" id="ARBA00015655"/>
    </source>
</evidence>
<evidence type="ECO:0000256" key="8">
    <source>
        <dbReference type="ARBA" id="ARBA00022598"/>
    </source>
</evidence>
<evidence type="ECO:0000256" key="17">
    <source>
        <dbReference type="ARBA" id="ARBA00032324"/>
    </source>
</evidence>
<organism evidence="23 24">
    <name type="scientific">Alkalibacillus flavidus</name>
    <dbReference type="NCBI Taxonomy" id="546021"/>
    <lineage>
        <taxon>Bacteria</taxon>
        <taxon>Bacillati</taxon>
        <taxon>Bacillota</taxon>
        <taxon>Bacilli</taxon>
        <taxon>Bacillales</taxon>
        <taxon>Bacillaceae</taxon>
        <taxon>Alkalibacillus</taxon>
    </lineage>
</organism>
<evidence type="ECO:0000313" key="23">
    <source>
        <dbReference type="EMBL" id="MET3682050.1"/>
    </source>
</evidence>
<keyword evidence="24" id="KW-1185">Reference proteome</keyword>
<evidence type="ECO:0000256" key="13">
    <source>
        <dbReference type="ARBA" id="ARBA00022984"/>
    </source>
</evidence>
<keyword evidence="11 19" id="KW-0067">ATP-binding</keyword>
<dbReference type="EMBL" id="JBEPMX010000001">
    <property type="protein sequence ID" value="MET3682050.1"/>
    <property type="molecule type" value="Genomic_DNA"/>
</dbReference>
<feature type="domain" description="Mur ligase C-terminal" evidence="21">
    <location>
        <begin position="312"/>
        <end position="425"/>
    </location>
</feature>
<comment type="pathway">
    <text evidence="3 19 20">Cell wall biogenesis; peptidoglycan biosynthesis.</text>
</comment>
<dbReference type="InterPro" id="IPR036615">
    <property type="entry name" value="Mur_ligase_C_dom_sf"/>
</dbReference>
<keyword evidence="9 19" id="KW-0132">Cell division</keyword>